<dbReference type="PANTHER" id="PTHR43335">
    <property type="entry name" value="ABC TRANSPORTER, ATP-BINDING PROTEIN"/>
    <property type="match status" value="1"/>
</dbReference>
<dbReference type="GO" id="GO:0016887">
    <property type="term" value="F:ATP hydrolysis activity"/>
    <property type="evidence" value="ECO:0007669"/>
    <property type="project" value="InterPro"/>
</dbReference>
<dbReference type="InterPro" id="IPR027417">
    <property type="entry name" value="P-loop_NTPase"/>
</dbReference>
<feature type="domain" description="ABC transporter" evidence="5">
    <location>
        <begin position="2"/>
        <end position="231"/>
    </location>
</feature>
<dbReference type="OrthoDB" id="9809450at2"/>
<evidence type="ECO:0000259" key="5">
    <source>
        <dbReference type="PROSITE" id="PS50893"/>
    </source>
</evidence>
<dbReference type="RefSeq" id="WP_073478574.1">
    <property type="nucleotide sequence ID" value="NZ_FQZU01000044.1"/>
</dbReference>
<evidence type="ECO:0000313" key="7">
    <source>
        <dbReference type="Proteomes" id="UP000183994"/>
    </source>
</evidence>
<dbReference type="AlphaFoldDB" id="A0A1M6XQV5"/>
<dbReference type="InterPro" id="IPR003593">
    <property type="entry name" value="AAA+_ATPase"/>
</dbReference>
<dbReference type="InterPro" id="IPR003439">
    <property type="entry name" value="ABC_transporter-like_ATP-bd"/>
</dbReference>
<evidence type="ECO:0000256" key="4">
    <source>
        <dbReference type="ARBA" id="ARBA00022840"/>
    </source>
</evidence>
<dbReference type="SMART" id="SM00382">
    <property type="entry name" value="AAA"/>
    <property type="match status" value="1"/>
</dbReference>
<keyword evidence="3" id="KW-0547">Nucleotide-binding</keyword>
<dbReference type="GO" id="GO:0005524">
    <property type="term" value="F:ATP binding"/>
    <property type="evidence" value="ECO:0007669"/>
    <property type="project" value="UniProtKB-KW"/>
</dbReference>
<evidence type="ECO:0000313" key="6">
    <source>
        <dbReference type="EMBL" id="SHL08334.1"/>
    </source>
</evidence>
<dbReference type="PANTHER" id="PTHR43335:SF4">
    <property type="entry name" value="ABC TRANSPORTER, ATP-BINDING PROTEIN"/>
    <property type="match status" value="1"/>
</dbReference>
<sequence length="314" mass="34124">MIEAKQLTKFFGDHKAVDEVSFTVEKGEILGFLGPNAAGKSTTMRMLTGYLPPSAGAAAIGGCDIVADSLNARRKMGYLPENAPVYEDMTVTGFLQFIARIRGLSGREADDAVERTIGKCFLEGVRHQMVGTLSKGFNQRVCFAQSILHDPEYLILDEPTDGLDPNQKHEVRTMIREMGRDKAIILSTHILEEVDAVCTRAIIIANGVIQADDTPKGLRARSEKDGSLAARFTVPEGVDPIPGLEAVDGVVKTEVMEQDGLKMLVRIYPVKKGDGLAARIAEYAAGQGLALESLTEEIGRLDEVFRAITMKQES</sequence>
<accession>A0A1M6XQV5</accession>
<proteinExistence type="inferred from homology"/>
<dbReference type="STRING" id="1121393.SAMN02745216_04586"/>
<comment type="similarity">
    <text evidence="1">Belongs to the ABC transporter superfamily.</text>
</comment>
<evidence type="ECO:0000256" key="3">
    <source>
        <dbReference type="ARBA" id="ARBA00022741"/>
    </source>
</evidence>
<keyword evidence="4 6" id="KW-0067">ATP-binding</keyword>
<dbReference type="Proteomes" id="UP000183994">
    <property type="component" value="Unassembled WGS sequence"/>
</dbReference>
<dbReference type="SUPFAM" id="SSF52540">
    <property type="entry name" value="P-loop containing nucleoside triphosphate hydrolases"/>
    <property type="match status" value="1"/>
</dbReference>
<organism evidence="6 7">
    <name type="scientific">Desulfatibacillum alkenivorans DSM 16219</name>
    <dbReference type="NCBI Taxonomy" id="1121393"/>
    <lineage>
        <taxon>Bacteria</taxon>
        <taxon>Pseudomonadati</taxon>
        <taxon>Thermodesulfobacteriota</taxon>
        <taxon>Desulfobacteria</taxon>
        <taxon>Desulfobacterales</taxon>
        <taxon>Desulfatibacillaceae</taxon>
        <taxon>Desulfatibacillum</taxon>
    </lineage>
</organism>
<name>A0A1M6XQV5_9BACT</name>
<dbReference type="Pfam" id="PF00005">
    <property type="entry name" value="ABC_tran"/>
    <property type="match status" value="1"/>
</dbReference>
<dbReference type="PROSITE" id="PS50893">
    <property type="entry name" value="ABC_TRANSPORTER_2"/>
    <property type="match status" value="1"/>
</dbReference>
<gene>
    <name evidence="6" type="ORF">SAMN02745216_04586</name>
</gene>
<keyword evidence="7" id="KW-1185">Reference proteome</keyword>
<evidence type="ECO:0000256" key="2">
    <source>
        <dbReference type="ARBA" id="ARBA00022448"/>
    </source>
</evidence>
<keyword evidence="2" id="KW-0813">Transport</keyword>
<protein>
    <submittedName>
        <fullName evidence="6">ABC-2 type transport system ATP-binding protein</fullName>
    </submittedName>
</protein>
<evidence type="ECO:0000256" key="1">
    <source>
        <dbReference type="ARBA" id="ARBA00005417"/>
    </source>
</evidence>
<dbReference type="Gene3D" id="3.40.50.300">
    <property type="entry name" value="P-loop containing nucleotide triphosphate hydrolases"/>
    <property type="match status" value="1"/>
</dbReference>
<reference evidence="7" key="1">
    <citation type="submission" date="2016-11" db="EMBL/GenBank/DDBJ databases">
        <authorList>
            <person name="Varghese N."/>
            <person name="Submissions S."/>
        </authorList>
    </citation>
    <scope>NUCLEOTIDE SEQUENCE [LARGE SCALE GENOMIC DNA]</scope>
    <source>
        <strain evidence="7">DSM 16219</strain>
    </source>
</reference>
<dbReference type="CDD" id="cd03230">
    <property type="entry name" value="ABC_DR_subfamily_A"/>
    <property type="match status" value="1"/>
</dbReference>
<dbReference type="EMBL" id="FQZU01000044">
    <property type="protein sequence ID" value="SHL08334.1"/>
    <property type="molecule type" value="Genomic_DNA"/>
</dbReference>